<feature type="transmembrane region" description="Helical" evidence="1">
    <location>
        <begin position="158"/>
        <end position="177"/>
    </location>
</feature>
<name>A0A4C1XB64_EUMVA</name>
<keyword evidence="3" id="KW-1185">Reference proteome</keyword>
<dbReference type="Proteomes" id="UP000299102">
    <property type="component" value="Unassembled WGS sequence"/>
</dbReference>
<keyword evidence="1" id="KW-1133">Transmembrane helix</keyword>
<accession>A0A4C1XB64</accession>
<organism evidence="2 3">
    <name type="scientific">Eumeta variegata</name>
    <name type="common">Bagworm moth</name>
    <name type="synonym">Eumeta japonica</name>
    <dbReference type="NCBI Taxonomy" id="151549"/>
    <lineage>
        <taxon>Eukaryota</taxon>
        <taxon>Metazoa</taxon>
        <taxon>Ecdysozoa</taxon>
        <taxon>Arthropoda</taxon>
        <taxon>Hexapoda</taxon>
        <taxon>Insecta</taxon>
        <taxon>Pterygota</taxon>
        <taxon>Neoptera</taxon>
        <taxon>Endopterygota</taxon>
        <taxon>Lepidoptera</taxon>
        <taxon>Glossata</taxon>
        <taxon>Ditrysia</taxon>
        <taxon>Tineoidea</taxon>
        <taxon>Psychidae</taxon>
        <taxon>Oiketicinae</taxon>
        <taxon>Eumeta</taxon>
    </lineage>
</organism>
<comment type="caution">
    <text evidence="2">The sequence shown here is derived from an EMBL/GenBank/DDBJ whole genome shotgun (WGS) entry which is preliminary data.</text>
</comment>
<keyword evidence="1" id="KW-0812">Transmembrane</keyword>
<reference evidence="2 3" key="1">
    <citation type="journal article" date="2019" name="Commun. Biol.">
        <title>The bagworm genome reveals a unique fibroin gene that provides high tensile strength.</title>
        <authorList>
            <person name="Kono N."/>
            <person name="Nakamura H."/>
            <person name="Ohtoshi R."/>
            <person name="Tomita M."/>
            <person name="Numata K."/>
            <person name="Arakawa K."/>
        </authorList>
    </citation>
    <scope>NUCLEOTIDE SEQUENCE [LARGE SCALE GENOMIC DNA]</scope>
</reference>
<dbReference type="EMBL" id="BGZK01000805">
    <property type="protein sequence ID" value="GBP61121.1"/>
    <property type="molecule type" value="Genomic_DNA"/>
</dbReference>
<dbReference type="OrthoDB" id="10265389at2759"/>
<proteinExistence type="predicted"/>
<dbReference type="AlphaFoldDB" id="A0A4C1XB64"/>
<evidence type="ECO:0000313" key="3">
    <source>
        <dbReference type="Proteomes" id="UP000299102"/>
    </source>
</evidence>
<feature type="transmembrane region" description="Helical" evidence="1">
    <location>
        <begin position="189"/>
        <end position="210"/>
    </location>
</feature>
<protein>
    <submittedName>
        <fullName evidence="2">Uncharacterized protein</fullName>
    </submittedName>
</protein>
<evidence type="ECO:0000256" key="1">
    <source>
        <dbReference type="SAM" id="Phobius"/>
    </source>
</evidence>
<evidence type="ECO:0000313" key="2">
    <source>
        <dbReference type="EMBL" id="GBP61121.1"/>
    </source>
</evidence>
<keyword evidence="1" id="KW-0472">Membrane</keyword>
<sequence length="212" mass="24324">MTKTKQTIQPVHLTTIGILATIFVHLNDGPLWYKQVGMRAERCREMWWHHAFVPEQFWQLDRLYASSLLLPRALSAATESRNSVTKIKPNTPHSAYDVVRPSVRLTSFTTTSILFHLWKGRVPQLLCLSLSLLGGLTMPEWKGRVPLYCSHCERITHLAMDFQVYIMCSVIMLWILSRGLDPEYVLKRLFAALLLLVFGVYLSELPPAIINC</sequence>
<gene>
    <name evidence="2" type="ORF">EVAR_46772_1</name>
</gene>